<dbReference type="Proteomes" id="UP000271380">
    <property type="component" value="Chromosome"/>
</dbReference>
<dbReference type="Proteomes" id="UP000033457">
    <property type="component" value="Chromosome"/>
</dbReference>
<evidence type="ECO:0000259" key="5">
    <source>
        <dbReference type="Pfam" id="PF01212"/>
    </source>
</evidence>
<proteinExistence type="inferred from homology"/>
<evidence type="ECO:0000313" key="7">
    <source>
        <dbReference type="EMBL" id="VEH06492.1"/>
    </source>
</evidence>
<dbReference type="SUPFAM" id="SSF53383">
    <property type="entry name" value="PLP-dependent transferases"/>
    <property type="match status" value="1"/>
</dbReference>
<keyword evidence="8" id="KW-1185">Reference proteome</keyword>
<dbReference type="Pfam" id="PF01212">
    <property type="entry name" value="Beta_elim_lyase"/>
    <property type="match status" value="1"/>
</dbReference>
<dbReference type="HOGENOM" id="CLU_049619_1_0_11"/>
<dbReference type="Gene3D" id="3.90.1150.10">
    <property type="entry name" value="Aspartate Aminotransferase, domain 1"/>
    <property type="match status" value="1"/>
</dbReference>
<evidence type="ECO:0000256" key="1">
    <source>
        <dbReference type="ARBA" id="ARBA00001933"/>
    </source>
</evidence>
<feature type="domain" description="Aromatic amino acid beta-eliminating lyase/threonine aldolase" evidence="5">
    <location>
        <begin position="43"/>
        <end position="307"/>
    </location>
</feature>
<comment type="cofactor">
    <cofactor evidence="1">
        <name>pyridoxal 5'-phosphate</name>
        <dbReference type="ChEBI" id="CHEBI:597326"/>
    </cofactor>
</comment>
<dbReference type="EC" id="4.1.2.48" evidence="7"/>
<evidence type="ECO:0000313" key="9">
    <source>
        <dbReference type="Proteomes" id="UP000271380"/>
    </source>
</evidence>
<comment type="similarity">
    <text evidence="2">Belongs to the threonine aldolase family.</text>
</comment>
<dbReference type="InterPro" id="IPR015422">
    <property type="entry name" value="PyrdxlP-dep_Trfase_small"/>
</dbReference>
<organism evidence="6 8">
    <name type="scientific">Corynebacterium kutscheri</name>
    <dbReference type="NCBI Taxonomy" id="35755"/>
    <lineage>
        <taxon>Bacteria</taxon>
        <taxon>Bacillati</taxon>
        <taxon>Actinomycetota</taxon>
        <taxon>Actinomycetes</taxon>
        <taxon>Mycobacteriales</taxon>
        <taxon>Corynebacteriaceae</taxon>
        <taxon>Corynebacterium</taxon>
    </lineage>
</organism>
<feature type="region of interest" description="Disordered" evidence="4">
    <location>
        <begin position="1"/>
        <end position="20"/>
    </location>
</feature>
<protein>
    <submittedName>
        <fullName evidence="6 7">Threonine aldolase</fullName>
        <ecNumber evidence="7">4.1.2.48</ecNumber>
        <ecNumber evidence="6 7">4.1.2.5</ecNumber>
    </submittedName>
</protein>
<reference evidence="6 8" key="1">
    <citation type="journal article" date="2015" name="Genome Announc.">
        <title>Complete Genome Sequence of Corynebacterium kutscheri DSM 20755, a Corynebacterial Type Strain with Remarkably Low G+C Content of Chromosomal DNA.</title>
        <authorList>
            <person name="Ruckert C."/>
            <person name="Albersmeier A."/>
            <person name="Winkler A."/>
            <person name="Tauch A."/>
        </authorList>
    </citation>
    <scope>NUCLEOTIDE SEQUENCE [LARGE SCALE GENOMIC DNA]</scope>
    <source>
        <strain evidence="6 8">DSM 20755</strain>
    </source>
</reference>
<dbReference type="PANTHER" id="PTHR48097:SF5">
    <property type="entry name" value="LOW SPECIFICITY L-THREONINE ALDOLASE"/>
    <property type="match status" value="1"/>
</dbReference>
<keyword evidence="3" id="KW-0663">Pyridoxal phosphate</keyword>
<dbReference type="AlphaFoldDB" id="A0A0F6R2X9"/>
<name>A0A0F6R2X9_9CORY</name>
<evidence type="ECO:0000256" key="3">
    <source>
        <dbReference type="ARBA" id="ARBA00022898"/>
    </source>
</evidence>
<evidence type="ECO:0000256" key="4">
    <source>
        <dbReference type="SAM" id="MobiDB-lite"/>
    </source>
</evidence>
<dbReference type="GO" id="GO:0004793">
    <property type="term" value="F:threonine aldolase activity"/>
    <property type="evidence" value="ECO:0007669"/>
    <property type="project" value="UniProtKB-EC"/>
</dbReference>
<dbReference type="RefSeq" id="WP_046440405.1">
    <property type="nucleotide sequence ID" value="NZ_CP011312.1"/>
</dbReference>
<dbReference type="KEGG" id="cku:UL82_08775"/>
<dbReference type="STRING" id="35755.UL82_08775"/>
<dbReference type="EMBL" id="CP011312">
    <property type="protein sequence ID" value="AKE41903.1"/>
    <property type="molecule type" value="Genomic_DNA"/>
</dbReference>
<dbReference type="InterPro" id="IPR015424">
    <property type="entry name" value="PyrdxlP-dep_Trfase"/>
</dbReference>
<dbReference type="InterPro" id="IPR001597">
    <property type="entry name" value="ArAA_b-elim_lyase/Thr_aldolase"/>
</dbReference>
<evidence type="ECO:0000313" key="6">
    <source>
        <dbReference type="EMBL" id="AKE41903.1"/>
    </source>
</evidence>
<evidence type="ECO:0000256" key="2">
    <source>
        <dbReference type="ARBA" id="ARBA00006966"/>
    </source>
</evidence>
<dbReference type="EC" id="4.1.2.5" evidence="6 7"/>
<reference evidence="7 9" key="2">
    <citation type="submission" date="2018-12" db="EMBL/GenBank/DDBJ databases">
        <authorList>
            <consortium name="Pathogen Informatics"/>
        </authorList>
    </citation>
    <scope>NUCLEOTIDE SEQUENCE [LARGE SCALE GENOMIC DNA]</scope>
    <source>
        <strain evidence="7 9">NCTC949</strain>
    </source>
</reference>
<sequence length="360" mass="39631">MHQPDHIPTTSHIRPHFGNDYHRTAHPRVLEELVATTKETFSGYGLDHRCEQTADLIRHLCHAPQAGVHFMTGGTQVNTTAIAATLRPWQAVISADSGHINVHETGSVEHAGHKILTLAHTLGKITATQISDLVTDYRTSGVSEHASEPKMVYLSQPTEYDTLYSLAELKEIREVCNTFDLFLLIDGARLGYALGSPANDISLAELAQLADMFTIGGTKCGAAFDEAIVFPKPGTDTYFRNNMKQNSGLLAKGWLLGAQFQALMSDNLYVEINAHANKQAQRIAQAFHDAGISLLFPSPTNQQFALLTEQQEQQLSAEFICQFFGTHGNFRVTRFCTSWATEDADIEKLIAAIKRLAPAN</sequence>
<dbReference type="Gene3D" id="3.40.640.10">
    <property type="entry name" value="Type I PLP-dependent aspartate aminotransferase-like (Major domain)"/>
    <property type="match status" value="1"/>
</dbReference>
<dbReference type="PANTHER" id="PTHR48097">
    <property type="entry name" value="L-THREONINE ALDOLASE-RELATED"/>
    <property type="match status" value="1"/>
</dbReference>
<accession>A0A0F6R2X9</accession>
<gene>
    <name evidence="7" type="primary">ltaE</name>
    <name evidence="7" type="ORF">NCTC949_01149</name>
    <name evidence="6" type="ORF">UL82_08775</name>
</gene>
<evidence type="ECO:0000313" key="8">
    <source>
        <dbReference type="Proteomes" id="UP000033457"/>
    </source>
</evidence>
<dbReference type="OrthoDB" id="9774495at2"/>
<keyword evidence="6" id="KW-0456">Lyase</keyword>
<dbReference type="InterPro" id="IPR015421">
    <property type="entry name" value="PyrdxlP-dep_Trfase_major"/>
</dbReference>
<dbReference type="EMBL" id="LR134377">
    <property type="protein sequence ID" value="VEH06492.1"/>
    <property type="molecule type" value="Genomic_DNA"/>
</dbReference>
<dbReference type="GO" id="GO:0006520">
    <property type="term" value="P:amino acid metabolic process"/>
    <property type="evidence" value="ECO:0007669"/>
    <property type="project" value="InterPro"/>
</dbReference>